<feature type="domain" description="Major facilitator superfamily (MFS) profile" evidence="6">
    <location>
        <begin position="14"/>
        <end position="404"/>
    </location>
</feature>
<evidence type="ECO:0000256" key="4">
    <source>
        <dbReference type="ARBA" id="ARBA00023136"/>
    </source>
</evidence>
<dbReference type="CDD" id="cd17353">
    <property type="entry name" value="MFS_OFA_like"/>
    <property type="match status" value="1"/>
</dbReference>
<gene>
    <name evidence="7" type="ORF">BW730_12515</name>
</gene>
<dbReference type="InterPro" id="IPR036259">
    <property type="entry name" value="MFS_trans_sf"/>
</dbReference>
<feature type="transmembrane region" description="Helical" evidence="5">
    <location>
        <begin position="226"/>
        <end position="251"/>
    </location>
</feature>
<dbReference type="Gene3D" id="1.20.1250.20">
    <property type="entry name" value="MFS general substrate transporter like domains"/>
    <property type="match status" value="2"/>
</dbReference>
<dbReference type="KEGG" id="tes:BW730_12515"/>
<feature type="transmembrane region" description="Helical" evidence="5">
    <location>
        <begin position="287"/>
        <end position="307"/>
    </location>
</feature>
<dbReference type="PANTHER" id="PTHR11360">
    <property type="entry name" value="MONOCARBOXYLATE TRANSPORTER"/>
    <property type="match status" value="1"/>
</dbReference>
<dbReference type="InterPro" id="IPR011701">
    <property type="entry name" value="MFS"/>
</dbReference>
<feature type="transmembrane region" description="Helical" evidence="5">
    <location>
        <begin position="313"/>
        <end position="333"/>
    </location>
</feature>
<dbReference type="PANTHER" id="PTHR11360:SF317">
    <property type="entry name" value="MAJOR FACILITATOR SUPERFAMILY (MFS) PROFILE DOMAIN-CONTAINING PROTEIN-RELATED"/>
    <property type="match status" value="1"/>
</dbReference>
<feature type="transmembrane region" description="Helical" evidence="5">
    <location>
        <begin position="177"/>
        <end position="196"/>
    </location>
</feature>
<feature type="transmembrane region" description="Helical" evidence="5">
    <location>
        <begin position="84"/>
        <end position="103"/>
    </location>
</feature>
<dbReference type="STRING" id="1332264.BW730_12515"/>
<reference evidence="8" key="1">
    <citation type="submission" date="2017-02" db="EMBL/GenBank/DDBJ databases">
        <title>Tessaracoccus aquaemaris sp. nov., isolated from the intestine of a Korean rockfish, Sebastes schlegelii, in a marine aquaculture pond.</title>
        <authorList>
            <person name="Tak E.J."/>
            <person name="Bae J.-W."/>
        </authorList>
    </citation>
    <scope>NUCLEOTIDE SEQUENCE [LARGE SCALE GENOMIC DNA]</scope>
    <source>
        <strain evidence="8">NSG39</strain>
    </source>
</reference>
<keyword evidence="8" id="KW-1185">Reference proteome</keyword>
<feature type="transmembrane region" description="Helical" evidence="5">
    <location>
        <begin position="378"/>
        <end position="398"/>
    </location>
</feature>
<feature type="transmembrane region" description="Helical" evidence="5">
    <location>
        <begin position="144"/>
        <end position="165"/>
    </location>
</feature>
<sequence length="419" mass="42437">MPGAFGPPADLPLVRWLALLGGVLVQLVVGGVYSWSLFGRALQSQGAMGLTAVQASIPFEVAIGMIFVGASIGGRLQDRSSPRLVAMVGSAVYAAGLILSSFARDAGDLWLLVLGYGLIGGFGLGMAYIVPVALLQKWFPDRRALVTGIAVGGFGFGATLTSPVAEALIARAPAAPASSFLWIGVGYLVLGVLGSAMMSTPPAQEAAEATPSNDLDVRQALRTPHWFLLTGILAVAVAAGISLVSMMAVAAVDVGGIDAASVATVVGVLALFNGAGRIAWASAAQRVGQLPVLAAILLLEGVALIALPHATGWTFLALAAVVYLCYGGAFGTLPSTAGAFFGMRHAGAIYGLMLVGWSLAGVLGPLAASSMVGEAGNYALAFSVMGALAVAGVALPLATRRLPLPTVRSVKVREMVEAS</sequence>
<dbReference type="Pfam" id="PF07690">
    <property type="entry name" value="MFS_1"/>
    <property type="match status" value="1"/>
</dbReference>
<keyword evidence="2 5" id="KW-0812">Transmembrane</keyword>
<dbReference type="AlphaFoldDB" id="A0A1Q2CQ20"/>
<dbReference type="Proteomes" id="UP000188145">
    <property type="component" value="Chromosome"/>
</dbReference>
<organism evidence="7 8">
    <name type="scientific">Tessaracoccus aquimaris</name>
    <dbReference type="NCBI Taxonomy" id="1332264"/>
    <lineage>
        <taxon>Bacteria</taxon>
        <taxon>Bacillati</taxon>
        <taxon>Actinomycetota</taxon>
        <taxon>Actinomycetes</taxon>
        <taxon>Propionibacteriales</taxon>
        <taxon>Propionibacteriaceae</taxon>
        <taxon>Tessaracoccus</taxon>
    </lineage>
</organism>
<dbReference type="SUPFAM" id="SSF103473">
    <property type="entry name" value="MFS general substrate transporter"/>
    <property type="match status" value="1"/>
</dbReference>
<feature type="transmembrane region" description="Helical" evidence="5">
    <location>
        <begin position="345"/>
        <end position="366"/>
    </location>
</feature>
<evidence type="ECO:0000256" key="5">
    <source>
        <dbReference type="SAM" id="Phobius"/>
    </source>
</evidence>
<keyword evidence="4 5" id="KW-0472">Membrane</keyword>
<feature type="transmembrane region" description="Helical" evidence="5">
    <location>
        <begin position="257"/>
        <end position="275"/>
    </location>
</feature>
<evidence type="ECO:0000259" key="6">
    <source>
        <dbReference type="PROSITE" id="PS50850"/>
    </source>
</evidence>
<evidence type="ECO:0000256" key="2">
    <source>
        <dbReference type="ARBA" id="ARBA00022692"/>
    </source>
</evidence>
<evidence type="ECO:0000313" key="7">
    <source>
        <dbReference type="EMBL" id="AQP48202.1"/>
    </source>
</evidence>
<dbReference type="PROSITE" id="PS50850">
    <property type="entry name" value="MFS"/>
    <property type="match status" value="1"/>
</dbReference>
<dbReference type="GO" id="GO:0005886">
    <property type="term" value="C:plasma membrane"/>
    <property type="evidence" value="ECO:0007669"/>
    <property type="project" value="UniProtKB-SubCell"/>
</dbReference>
<dbReference type="GO" id="GO:0022857">
    <property type="term" value="F:transmembrane transporter activity"/>
    <property type="evidence" value="ECO:0007669"/>
    <property type="project" value="InterPro"/>
</dbReference>
<keyword evidence="3 5" id="KW-1133">Transmembrane helix</keyword>
<dbReference type="InterPro" id="IPR050327">
    <property type="entry name" value="Proton-linked_MCT"/>
</dbReference>
<feature type="transmembrane region" description="Helical" evidence="5">
    <location>
        <begin position="109"/>
        <end position="132"/>
    </location>
</feature>
<name>A0A1Q2CQ20_9ACTN</name>
<feature type="transmembrane region" description="Helical" evidence="5">
    <location>
        <begin position="47"/>
        <end position="72"/>
    </location>
</feature>
<comment type="subcellular location">
    <subcellularLocation>
        <location evidence="1">Cell membrane</location>
        <topology evidence="1">Multi-pass membrane protein</topology>
    </subcellularLocation>
</comment>
<feature type="transmembrane region" description="Helical" evidence="5">
    <location>
        <begin position="12"/>
        <end position="35"/>
    </location>
</feature>
<protein>
    <submittedName>
        <fullName evidence="7">MFS transporter</fullName>
    </submittedName>
</protein>
<dbReference type="OrthoDB" id="9793415at2"/>
<proteinExistence type="predicted"/>
<dbReference type="EMBL" id="CP019606">
    <property type="protein sequence ID" value="AQP48202.1"/>
    <property type="molecule type" value="Genomic_DNA"/>
</dbReference>
<dbReference type="InterPro" id="IPR020846">
    <property type="entry name" value="MFS_dom"/>
</dbReference>
<evidence type="ECO:0000313" key="8">
    <source>
        <dbReference type="Proteomes" id="UP000188145"/>
    </source>
</evidence>
<evidence type="ECO:0000256" key="1">
    <source>
        <dbReference type="ARBA" id="ARBA00004651"/>
    </source>
</evidence>
<evidence type="ECO:0000256" key="3">
    <source>
        <dbReference type="ARBA" id="ARBA00022989"/>
    </source>
</evidence>
<accession>A0A1Q2CQ20</accession>